<name>A0A4Q6Y188_9SPHN</name>
<evidence type="ECO:0000256" key="2">
    <source>
        <dbReference type="ARBA" id="ARBA00023002"/>
    </source>
</evidence>
<dbReference type="GO" id="GO:0016491">
    <property type="term" value="F:oxidoreductase activity"/>
    <property type="evidence" value="ECO:0007669"/>
    <property type="project" value="UniProtKB-KW"/>
</dbReference>
<dbReference type="CDD" id="cd05233">
    <property type="entry name" value="SDR_c"/>
    <property type="match status" value="1"/>
</dbReference>
<gene>
    <name evidence="4" type="ORF">EWE75_18475</name>
</gene>
<reference evidence="4 5" key="1">
    <citation type="submission" date="2019-02" db="EMBL/GenBank/DDBJ databases">
        <authorList>
            <person name="Li Y."/>
        </authorList>
    </citation>
    <scope>NUCLEOTIDE SEQUENCE [LARGE SCALE GENOMIC DNA]</scope>
    <source>
        <strain evidence="4 5">3-7</strain>
    </source>
</reference>
<proteinExistence type="inferred from homology"/>
<evidence type="ECO:0000256" key="3">
    <source>
        <dbReference type="RuleBase" id="RU000363"/>
    </source>
</evidence>
<comment type="similarity">
    <text evidence="1 3">Belongs to the short-chain dehydrogenases/reductases (SDR) family.</text>
</comment>
<dbReference type="PRINTS" id="PR00080">
    <property type="entry name" value="SDRFAMILY"/>
</dbReference>
<keyword evidence="5" id="KW-1185">Reference proteome</keyword>
<dbReference type="OrthoDB" id="9810734at2"/>
<dbReference type="SUPFAM" id="SSF51735">
    <property type="entry name" value="NAD(P)-binding Rossmann-fold domains"/>
    <property type="match status" value="1"/>
</dbReference>
<evidence type="ECO:0000256" key="1">
    <source>
        <dbReference type="ARBA" id="ARBA00006484"/>
    </source>
</evidence>
<dbReference type="PANTHER" id="PTHR44196">
    <property type="entry name" value="DEHYDROGENASE/REDUCTASE SDR FAMILY MEMBER 7B"/>
    <property type="match status" value="1"/>
</dbReference>
<sequence>MARDTWLITGASAGLGALFAERAAAEGHDVILVARRAERLEALAAKIAATGVSASVIACDLGAAGAVAGLMGEIAARGLAVNTLVNNAGFGVRGAFADGDGAVQAAMIDLNCRALVELAHAVVPGMVQMRRGGILNIASTAAFQPGPGMAVYYATKAFVLSFSEALHEEVRASGVRVTALCPGPTRTEFADIAGMGASAFFEKNAADPEAVVRDGMRALARGQAIKVSGAMNAAMAGSVGLLPRGLTRRVSARTEGRRSVVDEERAGAVIGARPSFRSDPARCRAGRSLSTCPRSCG</sequence>
<dbReference type="PANTHER" id="PTHR44196:SF2">
    <property type="entry name" value="SHORT-CHAIN DEHYDROGENASE-RELATED"/>
    <property type="match status" value="1"/>
</dbReference>
<dbReference type="PRINTS" id="PR00081">
    <property type="entry name" value="GDHRDH"/>
</dbReference>
<dbReference type="Gene3D" id="3.40.50.720">
    <property type="entry name" value="NAD(P)-binding Rossmann-like Domain"/>
    <property type="match status" value="1"/>
</dbReference>
<dbReference type="Proteomes" id="UP000292085">
    <property type="component" value="Unassembled WGS sequence"/>
</dbReference>
<dbReference type="InterPro" id="IPR002347">
    <property type="entry name" value="SDR_fam"/>
</dbReference>
<dbReference type="Pfam" id="PF00106">
    <property type="entry name" value="adh_short"/>
    <property type="match status" value="1"/>
</dbReference>
<dbReference type="GO" id="GO:0016020">
    <property type="term" value="C:membrane"/>
    <property type="evidence" value="ECO:0007669"/>
    <property type="project" value="TreeGrafter"/>
</dbReference>
<dbReference type="InterPro" id="IPR036291">
    <property type="entry name" value="NAD(P)-bd_dom_sf"/>
</dbReference>
<dbReference type="PIRSF" id="PIRSF000126">
    <property type="entry name" value="11-beta-HSD1"/>
    <property type="match status" value="1"/>
</dbReference>
<dbReference type="EMBL" id="SGIS01000034">
    <property type="protein sequence ID" value="RZF62977.1"/>
    <property type="molecule type" value="Genomic_DNA"/>
</dbReference>
<keyword evidence="2" id="KW-0560">Oxidoreductase</keyword>
<protein>
    <submittedName>
        <fullName evidence="4">SDR family oxidoreductase</fullName>
    </submittedName>
</protein>
<evidence type="ECO:0000313" key="4">
    <source>
        <dbReference type="EMBL" id="RZF62977.1"/>
    </source>
</evidence>
<evidence type="ECO:0000313" key="5">
    <source>
        <dbReference type="Proteomes" id="UP000292085"/>
    </source>
</evidence>
<dbReference type="AlphaFoldDB" id="A0A4Q6Y188"/>
<accession>A0A4Q6Y188</accession>
<organism evidence="4 5">
    <name type="scientific">Sphingomonas populi</name>
    <dbReference type="NCBI Taxonomy" id="2484750"/>
    <lineage>
        <taxon>Bacteria</taxon>
        <taxon>Pseudomonadati</taxon>
        <taxon>Pseudomonadota</taxon>
        <taxon>Alphaproteobacteria</taxon>
        <taxon>Sphingomonadales</taxon>
        <taxon>Sphingomonadaceae</taxon>
        <taxon>Sphingomonas</taxon>
    </lineage>
</organism>
<dbReference type="RefSeq" id="WP_130159582.1">
    <property type="nucleotide sequence ID" value="NZ_SGIS01000034.1"/>
</dbReference>
<comment type="caution">
    <text evidence="4">The sequence shown here is derived from an EMBL/GenBank/DDBJ whole genome shotgun (WGS) entry which is preliminary data.</text>
</comment>